<dbReference type="InterPro" id="IPR011332">
    <property type="entry name" value="Ribosomal_zn-bd"/>
</dbReference>
<dbReference type="NCBIfam" id="TIGR01031">
    <property type="entry name" value="rpmF_bact"/>
    <property type="match status" value="1"/>
</dbReference>
<evidence type="ECO:0000256" key="1">
    <source>
        <dbReference type="ARBA" id="ARBA00008560"/>
    </source>
</evidence>
<comment type="caution">
    <text evidence="6">The sequence shown here is derived from an EMBL/GenBank/DDBJ whole genome shotgun (WGS) entry which is preliminary data.</text>
</comment>
<dbReference type="GO" id="GO:0003735">
    <property type="term" value="F:structural constituent of ribosome"/>
    <property type="evidence" value="ECO:0007669"/>
    <property type="project" value="InterPro"/>
</dbReference>
<protein>
    <recommendedName>
        <fullName evidence="4 5">Large ribosomal subunit protein bL32</fullName>
    </recommendedName>
</protein>
<keyword evidence="3 5" id="KW-0687">Ribonucleoprotein</keyword>
<evidence type="ECO:0000256" key="4">
    <source>
        <dbReference type="ARBA" id="ARBA00035178"/>
    </source>
</evidence>
<dbReference type="GO" id="GO:0006412">
    <property type="term" value="P:translation"/>
    <property type="evidence" value="ECO:0007669"/>
    <property type="project" value="UniProtKB-UniRule"/>
</dbReference>
<dbReference type="AlphaFoldDB" id="A0A847EUC1"/>
<evidence type="ECO:0000256" key="3">
    <source>
        <dbReference type="ARBA" id="ARBA00023274"/>
    </source>
</evidence>
<comment type="similarity">
    <text evidence="1 5">Belongs to the bacterial ribosomal protein bL32 family.</text>
</comment>
<name>A0A847EUC1_9BACT</name>
<proteinExistence type="inferred from homology"/>
<dbReference type="PANTHER" id="PTHR35534">
    <property type="entry name" value="50S RIBOSOMAL PROTEIN L32"/>
    <property type="match status" value="1"/>
</dbReference>
<organism evidence="6 7">
    <name type="scientific">Candidatus Dojkabacteria bacterium</name>
    <dbReference type="NCBI Taxonomy" id="2099670"/>
    <lineage>
        <taxon>Bacteria</taxon>
        <taxon>Candidatus Dojkabacteria</taxon>
    </lineage>
</organism>
<evidence type="ECO:0000256" key="2">
    <source>
        <dbReference type="ARBA" id="ARBA00022980"/>
    </source>
</evidence>
<evidence type="ECO:0000313" key="7">
    <source>
        <dbReference type="Proteomes" id="UP000554004"/>
    </source>
</evidence>
<evidence type="ECO:0000256" key="5">
    <source>
        <dbReference type="HAMAP-Rule" id="MF_00340"/>
    </source>
</evidence>
<dbReference type="Pfam" id="PF01783">
    <property type="entry name" value="Ribosomal_L32p"/>
    <property type="match status" value="1"/>
</dbReference>
<dbReference type="InterPro" id="IPR002677">
    <property type="entry name" value="Ribosomal_bL32"/>
</dbReference>
<dbReference type="SUPFAM" id="SSF57829">
    <property type="entry name" value="Zn-binding ribosomal proteins"/>
    <property type="match status" value="1"/>
</dbReference>
<dbReference type="GO" id="GO:0015934">
    <property type="term" value="C:large ribosomal subunit"/>
    <property type="evidence" value="ECO:0007669"/>
    <property type="project" value="InterPro"/>
</dbReference>
<gene>
    <name evidence="5 6" type="primary">rpmF</name>
    <name evidence="6" type="ORF">GX618_03880</name>
</gene>
<dbReference type="InterPro" id="IPR044957">
    <property type="entry name" value="Ribosomal_bL32_bact"/>
</dbReference>
<reference evidence="6 7" key="1">
    <citation type="journal article" date="2020" name="Biotechnol. Biofuels">
        <title>New insights from the biogas microbiome by comprehensive genome-resolved metagenomics of nearly 1600 species originating from multiple anaerobic digesters.</title>
        <authorList>
            <person name="Campanaro S."/>
            <person name="Treu L."/>
            <person name="Rodriguez-R L.M."/>
            <person name="Kovalovszki A."/>
            <person name="Ziels R.M."/>
            <person name="Maus I."/>
            <person name="Zhu X."/>
            <person name="Kougias P.G."/>
            <person name="Basile A."/>
            <person name="Luo G."/>
            <person name="Schluter A."/>
            <person name="Konstantinidis K.T."/>
            <person name="Angelidaki I."/>
        </authorList>
    </citation>
    <scope>NUCLEOTIDE SEQUENCE [LARGE SCALE GENOMIC DNA]</scope>
    <source>
        <strain evidence="6">AS06rmzACSIP_421</strain>
    </source>
</reference>
<keyword evidence="2 5" id="KW-0689">Ribosomal protein</keyword>
<accession>A0A847EUC1</accession>
<dbReference type="PANTHER" id="PTHR35534:SF2">
    <property type="entry name" value="LARGE RIBOSOMAL SUBUNIT PROTEIN BL32"/>
    <property type="match status" value="1"/>
</dbReference>
<dbReference type="EMBL" id="JAAZAL010000144">
    <property type="protein sequence ID" value="NLE31381.1"/>
    <property type="molecule type" value="Genomic_DNA"/>
</dbReference>
<dbReference type="Proteomes" id="UP000554004">
    <property type="component" value="Unassembled WGS sequence"/>
</dbReference>
<sequence length="77" mass="8674">MAVPFRRTSKTKKRMRRTHQKLEVEGLVACKNCGATIKAHNICPECGYYDGKKVLETKKAKAKEEKPAEKPAKAKSK</sequence>
<evidence type="ECO:0000313" key="6">
    <source>
        <dbReference type="EMBL" id="NLE31381.1"/>
    </source>
</evidence>
<dbReference type="HAMAP" id="MF_00340">
    <property type="entry name" value="Ribosomal_bL32"/>
    <property type="match status" value="1"/>
</dbReference>